<reference evidence="1 2" key="1">
    <citation type="journal article" date="2012" name="Int. J. Syst. Evol. Microbiol.">
        <title>Vibrio caribbeanicus sp. nov., isolated from the marine sponge Scleritoderma cyanea.</title>
        <authorList>
            <person name="Hoffmann M."/>
            <person name="Monday S.R."/>
            <person name="Allard M.W."/>
            <person name="Strain E.A."/>
            <person name="Whittaker P."/>
            <person name="Naum M."/>
            <person name="McCarthy P.J."/>
            <person name="Lopez J.V."/>
            <person name="Fischer M."/>
            <person name="Brown E.W."/>
        </authorList>
    </citation>
    <scope>NUCLEOTIDE SEQUENCE [LARGE SCALE GENOMIC DNA]</scope>
    <source>
        <strain evidence="1 2">ATCC BAA-2122</strain>
    </source>
</reference>
<gene>
    <name evidence="1" type="ORF">VIBC2010_19555</name>
</gene>
<name>E3BP74_9VIBR</name>
<sequence>MTLRELNEALIEHNCVLNIAIDIEKNSLKYNLMISLGHSEEFKDDKLIVYFYDISQLEIKNFGGGLVQFMHLKVDEENSGLDRVNYALQDLEDNKVFFYFESFDVL</sequence>
<evidence type="ECO:0000313" key="1">
    <source>
        <dbReference type="EMBL" id="EFP95206.1"/>
    </source>
</evidence>
<comment type="caution">
    <text evidence="1">The sequence shown here is derived from an EMBL/GenBank/DDBJ whole genome shotgun (WGS) entry which is preliminary data.</text>
</comment>
<dbReference type="eggNOG" id="ENOG502ZWTT">
    <property type="taxonomic scope" value="Bacteria"/>
</dbReference>
<dbReference type="Proteomes" id="UP000002943">
    <property type="component" value="Unassembled WGS sequence"/>
</dbReference>
<dbReference type="STRING" id="796620.VIBC2010_19555"/>
<dbReference type="AlphaFoldDB" id="E3BP74"/>
<accession>E3BP74</accession>
<dbReference type="EMBL" id="AEIU01000099">
    <property type="protein sequence ID" value="EFP95206.1"/>
    <property type="molecule type" value="Genomic_DNA"/>
</dbReference>
<keyword evidence="2" id="KW-1185">Reference proteome</keyword>
<protein>
    <submittedName>
        <fullName evidence="1">Uncharacterized protein</fullName>
    </submittedName>
</protein>
<proteinExistence type="predicted"/>
<evidence type="ECO:0000313" key="2">
    <source>
        <dbReference type="Proteomes" id="UP000002943"/>
    </source>
</evidence>
<organism evidence="1 2">
    <name type="scientific">Vibrio caribbeanicus ATCC BAA-2122</name>
    <dbReference type="NCBI Taxonomy" id="796620"/>
    <lineage>
        <taxon>Bacteria</taxon>
        <taxon>Pseudomonadati</taxon>
        <taxon>Pseudomonadota</taxon>
        <taxon>Gammaproteobacteria</taxon>
        <taxon>Vibrionales</taxon>
        <taxon>Vibrionaceae</taxon>
        <taxon>Vibrio</taxon>
    </lineage>
</organism>